<feature type="compositionally biased region" description="Low complexity" evidence="20">
    <location>
        <begin position="233"/>
        <end position="245"/>
    </location>
</feature>
<dbReference type="GO" id="GO:0005758">
    <property type="term" value="C:mitochondrial intermembrane space"/>
    <property type="evidence" value="ECO:0007669"/>
    <property type="project" value="TreeGrafter"/>
</dbReference>
<sequence length="308" mass="32985">MFRPATRLIARPAVARLLPRAAAPTRRYLSTAPPSQKSRSWKNLAARVGVAGAVIYYYNTTEVFAEEPSQIVKSLPETDQETETLPTIEALALERQQRKAQIEAQQAKEAANATEVAAASEAGGVGGGVEELEAEAGQQGAFNPETGEINWDCPCLGGMADGPCGEQFKAAFSCFVYSTEEPKGMDCIEKFKDMQNCFREYPEIYGAELDSDEEDDAPDAAPADGEPLPPIADAPAADSSDAASSQTLSDIAKEHGLTKPSKPDPNGLVPESYRPEEPSKTKDEPVSEPEALVPKATHDATQEAADRK</sequence>
<dbReference type="PANTHER" id="PTHR21622:SF0">
    <property type="entry name" value="COILED-COIL-HELIX-COILED-COIL-HELIX DOMAIN CONTAINING 4"/>
    <property type="match status" value="1"/>
</dbReference>
<dbReference type="InterPro" id="IPR010625">
    <property type="entry name" value="CHCH"/>
</dbReference>
<comment type="subcellular location">
    <subcellularLocation>
        <location evidence="3">Mitochondrion inner membrane</location>
        <topology evidence="3">Single-pass type II membrane protein</topology>
        <orientation evidence="3">Intermembrane side</orientation>
    </subcellularLocation>
</comment>
<dbReference type="Gene3D" id="1.10.287.2900">
    <property type="match status" value="1"/>
</dbReference>
<organism evidence="22 23">
    <name type="scientific">Periconia digitata</name>
    <dbReference type="NCBI Taxonomy" id="1303443"/>
    <lineage>
        <taxon>Eukaryota</taxon>
        <taxon>Fungi</taxon>
        <taxon>Dikarya</taxon>
        <taxon>Ascomycota</taxon>
        <taxon>Pezizomycotina</taxon>
        <taxon>Dothideomycetes</taxon>
        <taxon>Pleosporomycetidae</taxon>
        <taxon>Pleosporales</taxon>
        <taxon>Massarineae</taxon>
        <taxon>Periconiaceae</taxon>
        <taxon>Periconia</taxon>
    </lineage>
</organism>
<evidence type="ECO:0000256" key="12">
    <source>
        <dbReference type="ARBA" id="ARBA00023002"/>
    </source>
</evidence>
<keyword evidence="13" id="KW-0811">Translocation</keyword>
<evidence type="ECO:0000256" key="2">
    <source>
        <dbReference type="ARBA" id="ARBA00001973"/>
    </source>
</evidence>
<feature type="region of interest" description="Disordered" evidence="20">
    <location>
        <begin position="211"/>
        <end position="308"/>
    </location>
</feature>
<evidence type="ECO:0000256" key="18">
    <source>
        <dbReference type="ARBA" id="ARBA00024980"/>
    </source>
</evidence>
<evidence type="ECO:0000256" key="1">
    <source>
        <dbReference type="ARBA" id="ARBA00001947"/>
    </source>
</evidence>
<comment type="caution">
    <text evidence="22">The sequence shown here is derived from an EMBL/GenBank/DDBJ whole genome shotgun (WGS) entry which is preliminary data.</text>
</comment>
<dbReference type="PANTHER" id="PTHR21622">
    <property type="entry name" value="COILED-COIL-HELIX-COILED-COIL-HELIX DOMAIN CONTAINING 4"/>
    <property type="match status" value="1"/>
</dbReference>
<dbReference type="PROSITE" id="PS51808">
    <property type="entry name" value="CHCH"/>
    <property type="match status" value="1"/>
</dbReference>
<evidence type="ECO:0000256" key="20">
    <source>
        <dbReference type="SAM" id="MobiDB-lite"/>
    </source>
</evidence>
<keyword evidence="8" id="KW-0653">Protein transport</keyword>
<comment type="function">
    <text evidence="18">Required for the import and folding of small cysteine-containing proteins (small Tim) in the mitochondrial intermembrane space (IMS). Forms a redox cycle with ERV1 that involves a disulfide relay system. Precursor proteins to be imported into the IMS are translocated in their reduced form into the mitochondria. The oxidized form of MIA40 forms a transient intermolecular disulfide bridge with the reduced precursor protein, resulting in oxidation of the precursor protein that now contains an intramolecular disulfide bond and is able to undergo folding in the IMS.</text>
</comment>
<evidence type="ECO:0000256" key="7">
    <source>
        <dbReference type="ARBA" id="ARBA00022792"/>
    </source>
</evidence>
<evidence type="ECO:0000256" key="13">
    <source>
        <dbReference type="ARBA" id="ARBA00023010"/>
    </source>
</evidence>
<evidence type="ECO:0000313" key="22">
    <source>
        <dbReference type="EMBL" id="CAI6334112.1"/>
    </source>
</evidence>
<protein>
    <recommendedName>
        <fullName evidence="4">Mitochondrial intermembrane space import and assembly protein 40</fullName>
    </recommendedName>
    <alternativeName>
        <fullName evidence="19">Mitochondrial import inner membrane translocase TIM40</fullName>
    </alternativeName>
</protein>
<keyword evidence="14" id="KW-0496">Mitochondrion</keyword>
<gene>
    <name evidence="22" type="ORF">PDIGIT_LOCUS7166</name>
</gene>
<keyword evidence="9" id="KW-0809">Transit peptide</keyword>
<feature type="compositionally biased region" description="Basic and acidic residues" evidence="20">
    <location>
        <begin position="273"/>
        <end position="285"/>
    </location>
</feature>
<dbReference type="Pfam" id="PF06747">
    <property type="entry name" value="CHCH"/>
    <property type="match status" value="1"/>
</dbReference>
<comment type="cofactor">
    <cofactor evidence="1">
        <name>Zn(2+)</name>
        <dbReference type="ChEBI" id="CHEBI:29105"/>
    </cofactor>
</comment>
<keyword evidence="16" id="KW-1015">Disulfide bond</keyword>
<keyword evidence="17" id="KW-0676">Redox-active center</keyword>
<evidence type="ECO:0000256" key="16">
    <source>
        <dbReference type="ARBA" id="ARBA00023157"/>
    </source>
</evidence>
<evidence type="ECO:0000256" key="15">
    <source>
        <dbReference type="ARBA" id="ARBA00023136"/>
    </source>
</evidence>
<evidence type="ECO:0000256" key="3">
    <source>
        <dbReference type="ARBA" id="ARBA00004164"/>
    </source>
</evidence>
<evidence type="ECO:0000256" key="4">
    <source>
        <dbReference type="ARBA" id="ARBA00013714"/>
    </source>
</evidence>
<evidence type="ECO:0000256" key="14">
    <source>
        <dbReference type="ARBA" id="ARBA00023128"/>
    </source>
</evidence>
<evidence type="ECO:0000256" key="6">
    <source>
        <dbReference type="ARBA" id="ARBA00022692"/>
    </source>
</evidence>
<dbReference type="EMBL" id="CAOQHR010000004">
    <property type="protein sequence ID" value="CAI6334112.1"/>
    <property type="molecule type" value="Genomic_DNA"/>
</dbReference>
<keyword evidence="7" id="KW-0999">Mitochondrion inner membrane</keyword>
<evidence type="ECO:0000256" key="11">
    <source>
        <dbReference type="ARBA" id="ARBA00022989"/>
    </source>
</evidence>
<feature type="domain" description="CHCH" evidence="21">
    <location>
        <begin position="164"/>
        <end position="199"/>
    </location>
</feature>
<name>A0A9W4UG68_9PLEO</name>
<dbReference type="GO" id="GO:0045041">
    <property type="term" value="P:protein import into mitochondrial intermembrane space"/>
    <property type="evidence" value="ECO:0007669"/>
    <property type="project" value="InterPro"/>
</dbReference>
<keyword evidence="5" id="KW-0813">Transport</keyword>
<reference evidence="22" key="1">
    <citation type="submission" date="2023-01" db="EMBL/GenBank/DDBJ databases">
        <authorList>
            <person name="Van Ghelder C."/>
            <person name="Rancurel C."/>
        </authorList>
    </citation>
    <scope>NUCLEOTIDE SEQUENCE</scope>
    <source>
        <strain evidence="22">CNCM I-4278</strain>
    </source>
</reference>
<dbReference type="InterPro" id="IPR039289">
    <property type="entry name" value="CHCHD4"/>
</dbReference>
<dbReference type="OrthoDB" id="7481291at2759"/>
<comment type="cofactor">
    <cofactor evidence="2">
        <name>Cu(2+)</name>
        <dbReference type="ChEBI" id="CHEBI:29036"/>
    </cofactor>
</comment>
<evidence type="ECO:0000256" key="10">
    <source>
        <dbReference type="ARBA" id="ARBA00022968"/>
    </source>
</evidence>
<feature type="compositionally biased region" description="Basic and acidic residues" evidence="20">
    <location>
        <begin position="296"/>
        <end position="308"/>
    </location>
</feature>
<evidence type="ECO:0000256" key="19">
    <source>
        <dbReference type="ARBA" id="ARBA00033150"/>
    </source>
</evidence>
<dbReference type="FunFam" id="1.10.287.2900:FF:000002">
    <property type="entry name" value="Mitochondrial intermembrane space import and assembly protein"/>
    <property type="match status" value="1"/>
</dbReference>
<evidence type="ECO:0000259" key="21">
    <source>
        <dbReference type="Pfam" id="PF06747"/>
    </source>
</evidence>
<evidence type="ECO:0000313" key="23">
    <source>
        <dbReference type="Proteomes" id="UP001152607"/>
    </source>
</evidence>
<evidence type="ECO:0000256" key="17">
    <source>
        <dbReference type="ARBA" id="ARBA00023284"/>
    </source>
</evidence>
<evidence type="ECO:0000256" key="8">
    <source>
        <dbReference type="ARBA" id="ARBA00022927"/>
    </source>
</evidence>
<evidence type="ECO:0000256" key="5">
    <source>
        <dbReference type="ARBA" id="ARBA00022448"/>
    </source>
</evidence>
<keyword evidence="23" id="KW-1185">Reference proteome</keyword>
<keyword evidence="6" id="KW-0812">Transmembrane</keyword>
<dbReference type="AlphaFoldDB" id="A0A9W4UG68"/>
<dbReference type="Proteomes" id="UP001152607">
    <property type="component" value="Unassembled WGS sequence"/>
</dbReference>
<evidence type="ECO:0000256" key="9">
    <source>
        <dbReference type="ARBA" id="ARBA00022946"/>
    </source>
</evidence>
<proteinExistence type="predicted"/>
<dbReference type="GO" id="GO:0005743">
    <property type="term" value="C:mitochondrial inner membrane"/>
    <property type="evidence" value="ECO:0007669"/>
    <property type="project" value="UniProtKB-SubCell"/>
</dbReference>
<keyword evidence="15" id="KW-0472">Membrane</keyword>
<keyword evidence="11" id="KW-1133">Transmembrane helix</keyword>
<keyword evidence="12" id="KW-0560">Oxidoreductase</keyword>
<keyword evidence="10" id="KW-0735">Signal-anchor</keyword>
<dbReference type="GO" id="GO:0015035">
    <property type="term" value="F:protein-disulfide reductase activity"/>
    <property type="evidence" value="ECO:0007669"/>
    <property type="project" value="InterPro"/>
</dbReference>
<accession>A0A9W4UG68</accession>